<feature type="binding site" evidence="5 7">
    <location>
        <position position="320"/>
    </location>
    <ligand>
        <name>substrate</name>
    </ligand>
</feature>
<dbReference type="PANTHER" id="PTHR30511:SF0">
    <property type="entry name" value="ALANINE RACEMASE, CATABOLIC-RELATED"/>
    <property type="match status" value="1"/>
</dbReference>
<dbReference type="Gene3D" id="3.20.20.10">
    <property type="entry name" value="Alanine racemase"/>
    <property type="match status" value="1"/>
</dbReference>
<dbReference type="InterPro" id="IPR001608">
    <property type="entry name" value="Ala_racemase_N"/>
</dbReference>
<dbReference type="GO" id="GO:0009252">
    <property type="term" value="P:peptidoglycan biosynthetic process"/>
    <property type="evidence" value="ECO:0007669"/>
    <property type="project" value="TreeGrafter"/>
</dbReference>
<dbReference type="InterPro" id="IPR011079">
    <property type="entry name" value="Ala_racemase_C"/>
</dbReference>
<evidence type="ECO:0000256" key="3">
    <source>
        <dbReference type="ARBA" id="ARBA00022898"/>
    </source>
</evidence>
<comment type="similarity">
    <text evidence="5">Belongs to the alanine racemase family.</text>
</comment>
<dbReference type="KEGG" id="cad:Curi_c20820"/>
<dbReference type="UniPathway" id="UPA00042">
    <property type="reaction ID" value="UER00497"/>
</dbReference>
<evidence type="ECO:0000313" key="9">
    <source>
        <dbReference type="EMBL" id="AFS79086.1"/>
    </source>
</evidence>
<evidence type="ECO:0000256" key="5">
    <source>
        <dbReference type="HAMAP-Rule" id="MF_01201"/>
    </source>
</evidence>
<name>K0B372_GOTA9</name>
<feature type="domain" description="Alanine racemase C-terminal" evidence="8">
    <location>
        <begin position="251"/>
        <end position="378"/>
    </location>
</feature>
<evidence type="ECO:0000256" key="7">
    <source>
        <dbReference type="PIRSR" id="PIRSR600821-52"/>
    </source>
</evidence>
<dbReference type="SUPFAM" id="SSF50621">
    <property type="entry name" value="Alanine racemase C-terminal domain-like"/>
    <property type="match status" value="1"/>
</dbReference>
<evidence type="ECO:0000259" key="8">
    <source>
        <dbReference type="SMART" id="SM01005"/>
    </source>
</evidence>
<proteinExistence type="inferred from homology"/>
<dbReference type="HOGENOM" id="CLU_028393_2_2_9"/>
<dbReference type="PROSITE" id="PS00395">
    <property type="entry name" value="ALANINE_RACEMASE"/>
    <property type="match status" value="1"/>
</dbReference>
<comment type="pathway">
    <text evidence="5">Amino-acid biosynthesis; D-alanine biosynthesis; D-alanine from L-alanine: step 1/1.</text>
</comment>
<accession>K0B372</accession>
<dbReference type="Pfam" id="PF01168">
    <property type="entry name" value="Ala_racemase_N"/>
    <property type="match status" value="1"/>
</dbReference>
<comment type="cofactor">
    <cofactor evidence="2 5 6">
        <name>pyridoxal 5'-phosphate</name>
        <dbReference type="ChEBI" id="CHEBI:597326"/>
    </cofactor>
</comment>
<sequence>MIMNTLEEIRPAWAEIDLDNLSYNLSQIKKLVSDSTEIMAVVKANAYGHGAIEISKVFLEEGVNKLAVATLSEAIELRNAGIDAEILILGYTPKSQLRSIIKYNITQTIYNYEAAYELSEIAKEMNKICNIHIKIDTGMSRLGYRTEDEDIKNIIKISKLSNIFIEGIFSHFSTADESDKLFVEQQYREFMLMINNLEKNNIYIPIKHISNSASIIDLPEYNLNLVRPGIILYGLYPSNEVKKDNIKLKPVMTLKAKISNVKIIPKETGVSYGRTYITDKETTIATIPIGYADGFTRMLIDKGSMLINGKKAKVVGRVCMDQCMLDVTGIEDVYIGQEVIIFGNDEKANSVDEIADELKTINYEILCMVSRRIPRVYKKHNEIVKIVDYLVHS</sequence>
<dbReference type="EMBL" id="CP003326">
    <property type="protein sequence ID" value="AFS79086.1"/>
    <property type="molecule type" value="Genomic_DNA"/>
</dbReference>
<dbReference type="EC" id="5.1.1.1" evidence="5"/>
<dbReference type="GO" id="GO:0030632">
    <property type="term" value="P:D-alanine biosynthetic process"/>
    <property type="evidence" value="ECO:0007669"/>
    <property type="project" value="UniProtKB-UniRule"/>
</dbReference>
<evidence type="ECO:0000256" key="2">
    <source>
        <dbReference type="ARBA" id="ARBA00001933"/>
    </source>
</evidence>
<dbReference type="STRING" id="1128398.Curi_c20820"/>
<dbReference type="InterPro" id="IPR020622">
    <property type="entry name" value="Ala_racemase_pyridoxalP-BS"/>
</dbReference>
<dbReference type="NCBIfam" id="TIGR00492">
    <property type="entry name" value="alr"/>
    <property type="match status" value="1"/>
</dbReference>
<dbReference type="GO" id="GO:0005829">
    <property type="term" value="C:cytosol"/>
    <property type="evidence" value="ECO:0007669"/>
    <property type="project" value="TreeGrafter"/>
</dbReference>
<reference evidence="9 10" key="1">
    <citation type="journal article" date="2012" name="PLoS ONE">
        <title>The purine-utilizing bacterium Clostridium acidurici 9a: a genome-guided metabolic reconsideration.</title>
        <authorList>
            <person name="Hartwich K."/>
            <person name="Poehlein A."/>
            <person name="Daniel R."/>
        </authorList>
    </citation>
    <scope>NUCLEOTIDE SEQUENCE [LARGE SCALE GENOMIC DNA]</scope>
    <source>
        <strain evidence="10">ATCC 7906 / DSM 604 / BCRC 14475 / CIP 104303 / KCTC 5404 / NCIMB 10678 / 9a</strain>
    </source>
</reference>
<dbReference type="Pfam" id="PF00842">
    <property type="entry name" value="Ala_racemase_C"/>
    <property type="match status" value="1"/>
</dbReference>
<feature type="modified residue" description="N6-(pyridoxal phosphate)lysine" evidence="5 6">
    <location>
        <position position="43"/>
    </location>
</feature>
<dbReference type="FunFam" id="2.40.37.10:FF:000006">
    <property type="entry name" value="Alanine racemase"/>
    <property type="match status" value="1"/>
</dbReference>
<feature type="active site" description="Proton acceptor; specific for L-alanine" evidence="5">
    <location>
        <position position="272"/>
    </location>
</feature>
<dbReference type="PATRIC" id="fig|1128398.3.peg.2147"/>
<dbReference type="CDD" id="cd00430">
    <property type="entry name" value="PLPDE_III_AR"/>
    <property type="match status" value="1"/>
</dbReference>
<dbReference type="FunFam" id="3.20.20.10:FF:000002">
    <property type="entry name" value="Alanine racemase"/>
    <property type="match status" value="1"/>
</dbReference>
<gene>
    <name evidence="9" type="primary">alr</name>
    <name evidence="9" type="ordered locus">Curi_c20820</name>
</gene>
<dbReference type="eggNOG" id="COG0787">
    <property type="taxonomic scope" value="Bacteria"/>
</dbReference>
<comment type="catalytic activity">
    <reaction evidence="1 5">
        <text>L-alanine = D-alanine</text>
        <dbReference type="Rhea" id="RHEA:20249"/>
        <dbReference type="ChEBI" id="CHEBI:57416"/>
        <dbReference type="ChEBI" id="CHEBI:57972"/>
        <dbReference type="EC" id="5.1.1.1"/>
    </reaction>
</comment>
<comment type="function">
    <text evidence="5">Catalyzes the interconversion of L-alanine and D-alanine. May also act on other amino acids.</text>
</comment>
<feature type="active site" description="Proton acceptor; specific for D-alanine" evidence="5">
    <location>
        <position position="43"/>
    </location>
</feature>
<dbReference type="GO" id="GO:0008784">
    <property type="term" value="F:alanine racemase activity"/>
    <property type="evidence" value="ECO:0007669"/>
    <property type="project" value="UniProtKB-UniRule"/>
</dbReference>
<dbReference type="Proteomes" id="UP000006094">
    <property type="component" value="Chromosome"/>
</dbReference>
<keyword evidence="3 5" id="KW-0663">Pyridoxal phosphate</keyword>
<organism evidence="9 10">
    <name type="scientific">Gottschalkia acidurici (strain ATCC 7906 / DSM 604 / BCRC 14475 / CIP 104303 / KCTC 5404 / NCIMB 10678 / 9a)</name>
    <name type="common">Clostridium acidurici</name>
    <dbReference type="NCBI Taxonomy" id="1128398"/>
    <lineage>
        <taxon>Bacteria</taxon>
        <taxon>Bacillati</taxon>
        <taxon>Bacillota</taxon>
        <taxon>Tissierellia</taxon>
        <taxon>Tissierellales</taxon>
        <taxon>Gottschalkiaceae</taxon>
        <taxon>Gottschalkia</taxon>
    </lineage>
</organism>
<dbReference type="GO" id="GO:0030170">
    <property type="term" value="F:pyridoxal phosphate binding"/>
    <property type="evidence" value="ECO:0007669"/>
    <property type="project" value="UniProtKB-UniRule"/>
</dbReference>
<evidence type="ECO:0000313" key="10">
    <source>
        <dbReference type="Proteomes" id="UP000006094"/>
    </source>
</evidence>
<dbReference type="HAMAP" id="MF_01201">
    <property type="entry name" value="Ala_racemase"/>
    <property type="match status" value="1"/>
</dbReference>
<dbReference type="AlphaFoldDB" id="K0B372"/>
<keyword evidence="10" id="KW-1185">Reference proteome</keyword>
<keyword evidence="4 5" id="KW-0413">Isomerase</keyword>
<dbReference type="InterPro" id="IPR009006">
    <property type="entry name" value="Ala_racemase/Decarboxylase_C"/>
</dbReference>
<evidence type="ECO:0000256" key="4">
    <source>
        <dbReference type="ARBA" id="ARBA00023235"/>
    </source>
</evidence>
<feature type="binding site" evidence="5 7">
    <location>
        <position position="141"/>
    </location>
    <ligand>
        <name>substrate</name>
    </ligand>
</feature>
<dbReference type="InterPro" id="IPR029066">
    <property type="entry name" value="PLP-binding_barrel"/>
</dbReference>
<dbReference type="Gene3D" id="2.40.37.10">
    <property type="entry name" value="Lyase, Ornithine Decarboxylase, Chain A, domain 1"/>
    <property type="match status" value="1"/>
</dbReference>
<dbReference type="SUPFAM" id="SSF51419">
    <property type="entry name" value="PLP-binding barrel"/>
    <property type="match status" value="1"/>
</dbReference>
<dbReference type="PANTHER" id="PTHR30511">
    <property type="entry name" value="ALANINE RACEMASE"/>
    <property type="match status" value="1"/>
</dbReference>
<protein>
    <recommendedName>
        <fullName evidence="5">Alanine racemase</fullName>
        <ecNumber evidence="5">5.1.1.1</ecNumber>
    </recommendedName>
</protein>
<evidence type="ECO:0000256" key="1">
    <source>
        <dbReference type="ARBA" id="ARBA00000316"/>
    </source>
</evidence>
<evidence type="ECO:0000256" key="6">
    <source>
        <dbReference type="PIRSR" id="PIRSR600821-50"/>
    </source>
</evidence>
<dbReference type="SMART" id="SM01005">
    <property type="entry name" value="Ala_racemase_C"/>
    <property type="match status" value="1"/>
</dbReference>
<dbReference type="InterPro" id="IPR000821">
    <property type="entry name" value="Ala_racemase"/>
</dbReference>
<dbReference type="PRINTS" id="PR00992">
    <property type="entry name" value="ALARACEMASE"/>
</dbReference>